<sequence>MAAVAIGAPSGCMHMRPSYPTVASSQSLVRPRCVGMRSRALWVVNVAAEPAKVEKRVVSKVELRTLRGCALGVSWFPDFVYNGEGGGGVGYAEELPEGLVGMRFDTEAIHIPPLSHSTATFLGVPLPPPLRIRVKPQLLEGIVDLRTGKVEMRFVANFFFSAGPWYNAPPLFVDTLLTTDYSQGKLRNGQGSRLDTEGLCRLVGIAPLIKTEDPFLNIFLSLPTDCLANMSAQFLFS</sequence>
<dbReference type="EMBL" id="CM055106">
    <property type="protein sequence ID" value="KAJ7529687.1"/>
    <property type="molecule type" value="Genomic_DNA"/>
</dbReference>
<reference evidence="2" key="1">
    <citation type="journal article" date="2024" name="Proc. Natl. Acad. Sci. U.S.A.">
        <title>Extraordinary preservation of gene collinearity over three hundred million years revealed in homosporous lycophytes.</title>
        <authorList>
            <person name="Li C."/>
            <person name="Wickell D."/>
            <person name="Kuo L.Y."/>
            <person name="Chen X."/>
            <person name="Nie B."/>
            <person name="Liao X."/>
            <person name="Peng D."/>
            <person name="Ji J."/>
            <person name="Jenkins J."/>
            <person name="Williams M."/>
            <person name="Shu S."/>
            <person name="Plott C."/>
            <person name="Barry K."/>
            <person name="Rajasekar S."/>
            <person name="Grimwood J."/>
            <person name="Han X."/>
            <person name="Sun S."/>
            <person name="Hou Z."/>
            <person name="He W."/>
            <person name="Dai G."/>
            <person name="Sun C."/>
            <person name="Schmutz J."/>
            <person name="Leebens-Mack J.H."/>
            <person name="Li F.W."/>
            <person name="Wang L."/>
        </authorList>
    </citation>
    <scope>NUCLEOTIDE SEQUENCE [LARGE SCALE GENOMIC DNA]</scope>
    <source>
        <strain evidence="2">cv. PW_Plant_1</strain>
    </source>
</reference>
<protein>
    <submittedName>
        <fullName evidence="1">Uncharacterized protein</fullName>
    </submittedName>
</protein>
<dbReference type="Proteomes" id="UP001162992">
    <property type="component" value="Chromosome 15"/>
</dbReference>
<gene>
    <name evidence="1" type="ORF">O6H91_15G062000</name>
</gene>
<organism evidence="1 2">
    <name type="scientific">Diphasiastrum complanatum</name>
    <name type="common">Issler's clubmoss</name>
    <name type="synonym">Lycopodium complanatum</name>
    <dbReference type="NCBI Taxonomy" id="34168"/>
    <lineage>
        <taxon>Eukaryota</taxon>
        <taxon>Viridiplantae</taxon>
        <taxon>Streptophyta</taxon>
        <taxon>Embryophyta</taxon>
        <taxon>Tracheophyta</taxon>
        <taxon>Lycopodiopsida</taxon>
        <taxon>Lycopodiales</taxon>
        <taxon>Lycopodiaceae</taxon>
        <taxon>Lycopodioideae</taxon>
        <taxon>Diphasiastrum</taxon>
    </lineage>
</organism>
<comment type="caution">
    <text evidence="1">The sequence shown here is derived from an EMBL/GenBank/DDBJ whole genome shotgun (WGS) entry which is preliminary data.</text>
</comment>
<accession>A0ACC2BIZ5</accession>
<proteinExistence type="predicted"/>
<name>A0ACC2BIZ5_DIPCM</name>
<keyword evidence="2" id="KW-1185">Reference proteome</keyword>
<evidence type="ECO:0000313" key="2">
    <source>
        <dbReference type="Proteomes" id="UP001162992"/>
    </source>
</evidence>
<evidence type="ECO:0000313" key="1">
    <source>
        <dbReference type="EMBL" id="KAJ7529687.1"/>
    </source>
</evidence>